<evidence type="ECO:0000256" key="1">
    <source>
        <dbReference type="SAM" id="MobiDB-lite"/>
    </source>
</evidence>
<dbReference type="Proteomes" id="UP000887567">
    <property type="component" value="Unplaced"/>
</dbReference>
<proteinExistence type="predicted"/>
<dbReference type="InterPro" id="IPR034584">
    <property type="entry name" value="SPMIP8"/>
</dbReference>
<evidence type="ECO:0000313" key="2">
    <source>
        <dbReference type="EnsemblMetazoa" id="XP_020912107.1"/>
    </source>
</evidence>
<accession>A0A913XY36</accession>
<dbReference type="EnsemblMetazoa" id="XM_021056448.2">
    <property type="protein sequence ID" value="XP_020912107.1"/>
    <property type="gene ID" value="LOC110249860"/>
</dbReference>
<name>A0A913XY36_EXADI</name>
<reference evidence="2" key="1">
    <citation type="submission" date="2022-11" db="UniProtKB">
        <authorList>
            <consortium name="EnsemblMetazoa"/>
        </authorList>
    </citation>
    <scope>IDENTIFICATION</scope>
</reference>
<dbReference type="RefSeq" id="XP_020912107.1">
    <property type="nucleotide sequence ID" value="XM_021056448.2"/>
</dbReference>
<dbReference type="PANTHER" id="PTHR35348:SF1">
    <property type="entry name" value="TESTIS, PROSTATE AND PLACENTA-EXPRESSED PROTEIN"/>
    <property type="match status" value="1"/>
</dbReference>
<sequence>MSSKYYTLWSKPCLTSRKTIIKDDAEIAGSKIATRRLTAVKQTLYNPSLPTLRRMDMDEILRKLPEKHSRFMTPLNKGDFKNATITLFKPPETPLFGTRITETGRNLSSREYKPLESGGMVNFMKSNQEQTNQDEEEYRAATGHPSSRYDPREPYTYMPEPYLSKSADQLKFNGYAARYLAPRISGGWRYSLRQEPFIDLRGQRPIPATIYSRYRNPHPLISVSTTPWK</sequence>
<feature type="region of interest" description="Disordered" evidence="1">
    <location>
        <begin position="128"/>
        <end position="154"/>
    </location>
</feature>
<dbReference type="GeneID" id="110249860"/>
<protein>
    <submittedName>
        <fullName evidence="2">Uncharacterized protein</fullName>
    </submittedName>
</protein>
<dbReference type="Pfam" id="PF22574">
    <property type="entry name" value="SPMIP8"/>
    <property type="match status" value="1"/>
</dbReference>
<dbReference type="OrthoDB" id="9970246at2759"/>
<organism evidence="2 3">
    <name type="scientific">Exaiptasia diaphana</name>
    <name type="common">Tropical sea anemone</name>
    <name type="synonym">Aiptasia pulchella</name>
    <dbReference type="NCBI Taxonomy" id="2652724"/>
    <lineage>
        <taxon>Eukaryota</taxon>
        <taxon>Metazoa</taxon>
        <taxon>Cnidaria</taxon>
        <taxon>Anthozoa</taxon>
        <taxon>Hexacorallia</taxon>
        <taxon>Actiniaria</taxon>
        <taxon>Aiptasiidae</taxon>
        <taxon>Exaiptasia</taxon>
    </lineage>
</organism>
<dbReference type="AlphaFoldDB" id="A0A913XY36"/>
<dbReference type="PANTHER" id="PTHR35348">
    <property type="entry name" value="TESTIS, PROSTATE AND PLACENTA-EXPRESSED PROTEIN"/>
    <property type="match status" value="1"/>
</dbReference>
<keyword evidence="3" id="KW-1185">Reference proteome</keyword>
<evidence type="ECO:0000313" key="3">
    <source>
        <dbReference type="Proteomes" id="UP000887567"/>
    </source>
</evidence>